<evidence type="ECO:0000313" key="6">
    <source>
        <dbReference type="EMBL" id="GGB66443.1"/>
    </source>
</evidence>
<dbReference type="RefSeq" id="WP_035948882.1">
    <property type="nucleotide sequence ID" value="NZ_BMEA01000001.1"/>
</dbReference>
<dbReference type="AlphaFoldDB" id="A0A8H9KR25"/>
<reference evidence="6" key="1">
    <citation type="journal article" date="2014" name="Int. J. Syst. Evol. Microbiol.">
        <title>Complete genome sequence of Corynebacterium casei LMG S-19264T (=DSM 44701T), isolated from a smear-ripened cheese.</title>
        <authorList>
            <consortium name="US DOE Joint Genome Institute (JGI-PGF)"/>
            <person name="Walter F."/>
            <person name="Albersmeier A."/>
            <person name="Kalinowski J."/>
            <person name="Ruckert C."/>
        </authorList>
    </citation>
    <scope>NUCLEOTIDE SEQUENCE</scope>
    <source>
        <strain evidence="6">CGMCC 1.10749</strain>
    </source>
</reference>
<evidence type="ECO:0000259" key="5">
    <source>
        <dbReference type="Pfam" id="PF04073"/>
    </source>
</evidence>
<dbReference type="GO" id="GO:0002161">
    <property type="term" value="F:aminoacyl-tRNA deacylase activity"/>
    <property type="evidence" value="ECO:0007669"/>
    <property type="project" value="InterPro"/>
</dbReference>
<dbReference type="PIRSF" id="PIRSF006181">
    <property type="entry name" value="EbsC_YbaK"/>
    <property type="match status" value="1"/>
</dbReference>
<evidence type="ECO:0000256" key="3">
    <source>
        <dbReference type="ARBA" id="ARBA00023239"/>
    </source>
</evidence>
<dbReference type="PANTHER" id="PTHR30411:SF0">
    <property type="entry name" value="CYS-TRNA(PRO)_CYS-TRNA(CYS) DEACYLASE YBAK"/>
    <property type="match status" value="1"/>
</dbReference>
<evidence type="ECO:0000256" key="4">
    <source>
        <dbReference type="PIRNR" id="PIRNR006181"/>
    </source>
</evidence>
<evidence type="ECO:0000256" key="2">
    <source>
        <dbReference type="ARBA" id="ARBA00022917"/>
    </source>
</evidence>
<dbReference type="PANTHER" id="PTHR30411">
    <property type="entry name" value="CYTOPLASMIC PROTEIN"/>
    <property type="match status" value="1"/>
</dbReference>
<proteinExistence type="inferred from homology"/>
<name>A0A8H9KR25_9MICO</name>
<keyword evidence="3 4" id="KW-0456">Lyase</keyword>
<dbReference type="EMBL" id="BMEA01000001">
    <property type="protein sequence ID" value="GGB66443.1"/>
    <property type="molecule type" value="Genomic_DNA"/>
</dbReference>
<evidence type="ECO:0000256" key="1">
    <source>
        <dbReference type="ARBA" id="ARBA00009798"/>
    </source>
</evidence>
<accession>A0A8H9KR25</accession>
<dbReference type="Pfam" id="PF04073">
    <property type="entry name" value="tRNA_edit"/>
    <property type="match status" value="1"/>
</dbReference>
<dbReference type="NCBIfam" id="TIGR00011">
    <property type="entry name" value="YbaK_EbsC"/>
    <property type="match status" value="1"/>
</dbReference>
<dbReference type="GO" id="GO:0006412">
    <property type="term" value="P:translation"/>
    <property type="evidence" value="ECO:0007669"/>
    <property type="project" value="UniProtKB-KW"/>
</dbReference>
<dbReference type="InterPro" id="IPR036754">
    <property type="entry name" value="YbaK/aa-tRNA-synt-asso_dom_sf"/>
</dbReference>
<dbReference type="GO" id="GO:0016829">
    <property type="term" value="F:lyase activity"/>
    <property type="evidence" value="ECO:0007669"/>
    <property type="project" value="UniProtKB-KW"/>
</dbReference>
<reference evidence="6" key="2">
    <citation type="submission" date="2020-09" db="EMBL/GenBank/DDBJ databases">
        <authorList>
            <person name="Sun Q."/>
            <person name="Zhou Y."/>
        </authorList>
    </citation>
    <scope>NUCLEOTIDE SEQUENCE</scope>
    <source>
        <strain evidence="6">CGMCC 1.10749</strain>
    </source>
</reference>
<dbReference type="InterPro" id="IPR004369">
    <property type="entry name" value="Prolyl-tRNA_editing_YbaK/EbsC"/>
</dbReference>
<protein>
    <recommendedName>
        <fullName evidence="4">Cys-tRNA(Pro)/Cys-tRNA(Cys) deacylase</fullName>
        <ecNumber evidence="4">4.2.-.-</ecNumber>
    </recommendedName>
</protein>
<dbReference type="EC" id="4.2.-.-" evidence="4"/>
<evidence type="ECO:0000313" key="7">
    <source>
        <dbReference type="Proteomes" id="UP000628079"/>
    </source>
</evidence>
<dbReference type="SUPFAM" id="SSF55826">
    <property type="entry name" value="YbaK/ProRS associated domain"/>
    <property type="match status" value="1"/>
</dbReference>
<gene>
    <name evidence="6" type="ORF">GCM10011314_02010</name>
</gene>
<sequence length="167" mass="16920">MGRKDRGGSVGTQATVALTKAKIAYAVRAYEHDPAAESYGLEAAQALGVEPARVFKTLLVDTGGGLAVGIVPVDATLDLKAVATALGVKKVGMADPATAERSSGYVVGGISPIGQKRALPTVLDDSASSHESVLVSGGRRGLDLELSPDDLVRATGATLAPIARRAS</sequence>
<dbReference type="InterPro" id="IPR007214">
    <property type="entry name" value="YbaK/aa-tRNA-synth-assoc-dom"/>
</dbReference>
<dbReference type="Proteomes" id="UP000628079">
    <property type="component" value="Unassembled WGS sequence"/>
</dbReference>
<dbReference type="Gene3D" id="3.90.960.10">
    <property type="entry name" value="YbaK/aminoacyl-tRNA synthetase-associated domain"/>
    <property type="match status" value="1"/>
</dbReference>
<dbReference type="CDD" id="cd00002">
    <property type="entry name" value="YbaK_deacylase"/>
    <property type="match status" value="1"/>
</dbReference>
<keyword evidence="2 4" id="KW-0648">Protein biosynthesis</keyword>
<organism evidence="6 7">
    <name type="scientific">Knoellia flava</name>
    <dbReference type="NCBI Taxonomy" id="913969"/>
    <lineage>
        <taxon>Bacteria</taxon>
        <taxon>Bacillati</taxon>
        <taxon>Actinomycetota</taxon>
        <taxon>Actinomycetes</taxon>
        <taxon>Micrococcales</taxon>
        <taxon>Intrasporangiaceae</taxon>
        <taxon>Knoellia</taxon>
    </lineage>
</organism>
<comment type="similarity">
    <text evidence="1 4">Belongs to the prolyl-tRNA editing family. YbaK/EbsC subfamily.</text>
</comment>
<comment type="caution">
    <text evidence="6">The sequence shown here is derived from an EMBL/GenBank/DDBJ whole genome shotgun (WGS) entry which is preliminary data.</text>
</comment>
<feature type="domain" description="YbaK/aminoacyl-tRNA synthetase-associated" evidence="5">
    <location>
        <begin position="42"/>
        <end position="153"/>
    </location>
</feature>